<accession>A0A9J6B840</accession>
<organism evidence="1 2">
    <name type="scientific">Solanum commersonii</name>
    <name type="common">Commerson's wild potato</name>
    <name type="synonym">Commerson's nightshade</name>
    <dbReference type="NCBI Taxonomy" id="4109"/>
    <lineage>
        <taxon>Eukaryota</taxon>
        <taxon>Viridiplantae</taxon>
        <taxon>Streptophyta</taxon>
        <taxon>Embryophyta</taxon>
        <taxon>Tracheophyta</taxon>
        <taxon>Spermatophyta</taxon>
        <taxon>Magnoliopsida</taxon>
        <taxon>eudicotyledons</taxon>
        <taxon>Gunneridae</taxon>
        <taxon>Pentapetalae</taxon>
        <taxon>asterids</taxon>
        <taxon>lamiids</taxon>
        <taxon>Solanales</taxon>
        <taxon>Solanaceae</taxon>
        <taxon>Solanoideae</taxon>
        <taxon>Solaneae</taxon>
        <taxon>Solanum</taxon>
    </lineage>
</organism>
<dbReference type="AlphaFoldDB" id="A0A9J6B840"/>
<protein>
    <submittedName>
        <fullName evidence="1">Uncharacterized protein</fullName>
    </submittedName>
</protein>
<reference evidence="1 2" key="1">
    <citation type="submission" date="2020-09" db="EMBL/GenBank/DDBJ databases">
        <title>De no assembly of potato wild relative species, Solanum commersonii.</title>
        <authorList>
            <person name="Cho K."/>
        </authorList>
    </citation>
    <scope>NUCLEOTIDE SEQUENCE [LARGE SCALE GENOMIC DNA]</scope>
    <source>
        <strain evidence="1">LZ3.2</strain>
        <tissue evidence="1">Leaf</tissue>
    </source>
</reference>
<gene>
    <name evidence="1" type="ORF">H5410_004550</name>
</gene>
<evidence type="ECO:0000313" key="2">
    <source>
        <dbReference type="Proteomes" id="UP000824120"/>
    </source>
</evidence>
<evidence type="ECO:0000313" key="1">
    <source>
        <dbReference type="EMBL" id="KAG5632833.1"/>
    </source>
</evidence>
<dbReference type="EMBL" id="JACXVP010000001">
    <property type="protein sequence ID" value="KAG5632833.1"/>
    <property type="molecule type" value="Genomic_DNA"/>
</dbReference>
<comment type="caution">
    <text evidence="1">The sequence shown here is derived from an EMBL/GenBank/DDBJ whole genome shotgun (WGS) entry which is preliminary data.</text>
</comment>
<keyword evidence="2" id="KW-1185">Reference proteome</keyword>
<sequence length="128" mass="14658">MSSSQRLAGYQHKHKSQGNWIRGDPHEKFFCPSTELPTLYRQLGTRKLTPIVLRHQGCFYSPHPKNQMFYGTHKLPGRPHVVLYQPLQAMVLQVLRVVAHAPIAPLLIQNQNLFANRPNQLVENTNIG</sequence>
<name>A0A9J6B840_SOLCO</name>
<proteinExistence type="predicted"/>
<dbReference type="Proteomes" id="UP000824120">
    <property type="component" value="Chromosome 1"/>
</dbReference>